<protein>
    <submittedName>
        <fullName evidence="2">Uncharacterized protein</fullName>
    </submittedName>
</protein>
<dbReference type="RefSeq" id="WP_067455558.1">
    <property type="nucleotide sequence ID" value="NZ_SMFR01000001.1"/>
</dbReference>
<accession>A0A4R1G3F5</accession>
<dbReference type="EMBL" id="SMFR01000001">
    <property type="protein sequence ID" value="TCK00855.1"/>
    <property type="molecule type" value="Genomic_DNA"/>
</dbReference>
<dbReference type="Pfam" id="PF20079">
    <property type="entry name" value="DUF6474"/>
    <property type="match status" value="1"/>
</dbReference>
<evidence type="ECO:0000313" key="2">
    <source>
        <dbReference type="EMBL" id="TCK00855.1"/>
    </source>
</evidence>
<dbReference type="Proteomes" id="UP000294856">
    <property type="component" value="Unassembled WGS sequence"/>
</dbReference>
<reference evidence="2 3" key="1">
    <citation type="submission" date="2019-03" db="EMBL/GenBank/DDBJ databases">
        <title>Genomic Encyclopedia of Type Strains, Phase IV (KMG-IV): sequencing the most valuable type-strain genomes for metagenomic binning, comparative biology and taxonomic classification.</title>
        <authorList>
            <person name="Goeker M."/>
        </authorList>
    </citation>
    <scope>NUCLEOTIDE SEQUENCE [LARGE SCALE GENOMIC DNA]</scope>
    <source>
        <strain evidence="2 3">DSM 44684</strain>
    </source>
</reference>
<evidence type="ECO:0000313" key="3">
    <source>
        <dbReference type="Proteomes" id="UP000294856"/>
    </source>
</evidence>
<dbReference type="OrthoDB" id="4374070at2"/>
<comment type="caution">
    <text evidence="2">The sequence shown here is derived from an EMBL/GenBank/DDBJ whole genome shotgun (WGS) entry which is preliminary data.</text>
</comment>
<dbReference type="AlphaFoldDB" id="A0A4R1G3F5"/>
<proteinExistence type="predicted"/>
<evidence type="ECO:0000256" key="1">
    <source>
        <dbReference type="SAM" id="MobiDB-lite"/>
    </source>
</evidence>
<feature type="compositionally biased region" description="Basic residues" evidence="1">
    <location>
        <begin position="1"/>
        <end position="12"/>
    </location>
</feature>
<organism evidence="2 3">
    <name type="scientific">Nocardia alba</name>
    <dbReference type="NCBI Taxonomy" id="225051"/>
    <lineage>
        <taxon>Bacteria</taxon>
        <taxon>Bacillati</taxon>
        <taxon>Actinomycetota</taxon>
        <taxon>Actinomycetes</taxon>
        <taxon>Mycobacteriales</taxon>
        <taxon>Nocardiaceae</taxon>
        <taxon>Nocardia</taxon>
    </lineage>
</organism>
<feature type="compositionally biased region" description="Basic and acidic residues" evidence="1">
    <location>
        <begin position="13"/>
        <end position="46"/>
    </location>
</feature>
<feature type="region of interest" description="Disordered" evidence="1">
    <location>
        <begin position="1"/>
        <end position="53"/>
    </location>
</feature>
<name>A0A4R1G3F5_9NOCA</name>
<gene>
    <name evidence="2" type="ORF">DFR71_1868</name>
</gene>
<dbReference type="InterPro" id="IPR045522">
    <property type="entry name" value="DUF6474"/>
</dbReference>
<sequence>MGLFSKRKRRPSRRAEAKALKHKAAVEAKLGAKNERKAAKAGERVNRRAAKAQARTAEKVAKAQIATLHAEEKAAQKVAAKADRELFSASQVRKYIGVARVLIPVLAPLAYRGATMVRGQLDARKAQQLGIGMDQLSEFSGHGARLQARITNTEEALDKIAADKAGDVDTAKFIDAARARLADLTVAVRTSEQMPATRRKAVHASISAELTVLETDVLARLGVR</sequence>
<keyword evidence="3" id="KW-1185">Reference proteome</keyword>
<dbReference type="STRING" id="1210063.GCA_001612665_04834"/>